<comment type="caution">
    <text evidence="1">The sequence shown here is derived from an EMBL/GenBank/DDBJ whole genome shotgun (WGS) entry which is preliminary data.</text>
</comment>
<reference evidence="1" key="1">
    <citation type="submission" date="2023-02" db="EMBL/GenBank/DDBJ databases">
        <authorList>
            <person name="Palmer J.M."/>
        </authorList>
    </citation>
    <scope>NUCLEOTIDE SEQUENCE</scope>
    <source>
        <strain evidence="1">FW57</strain>
    </source>
</reference>
<evidence type="ECO:0000313" key="1">
    <source>
        <dbReference type="EMBL" id="KAG7285952.1"/>
    </source>
</evidence>
<dbReference type="AlphaFoldDB" id="A0AAD4EUS0"/>
<keyword evidence="2" id="KW-1185">Reference proteome</keyword>
<protein>
    <submittedName>
        <fullName evidence="1">Uncharacterized protein</fullName>
    </submittedName>
</protein>
<gene>
    <name evidence="1" type="ORF">NEMBOFW57_008248</name>
</gene>
<sequence length="71" mass="8390">MYLQRQRQRDPCDLQEAIFDFSTANGWWKEVDLPEALMASVVGENDDDGYGVDPRRHDWRKWESDLEATET</sequence>
<name>A0AAD4EUS0_9PEZI</name>
<proteinExistence type="predicted"/>
<organism evidence="1 2">
    <name type="scientific">Staphylotrichum longicolle</name>
    <dbReference type="NCBI Taxonomy" id="669026"/>
    <lineage>
        <taxon>Eukaryota</taxon>
        <taxon>Fungi</taxon>
        <taxon>Dikarya</taxon>
        <taxon>Ascomycota</taxon>
        <taxon>Pezizomycotina</taxon>
        <taxon>Sordariomycetes</taxon>
        <taxon>Sordariomycetidae</taxon>
        <taxon>Sordariales</taxon>
        <taxon>Chaetomiaceae</taxon>
        <taxon>Staphylotrichum</taxon>
    </lineage>
</organism>
<dbReference type="Proteomes" id="UP001197093">
    <property type="component" value="Unassembled WGS sequence"/>
</dbReference>
<accession>A0AAD4EUS0</accession>
<dbReference type="EMBL" id="JAHCVI010000004">
    <property type="protein sequence ID" value="KAG7285952.1"/>
    <property type="molecule type" value="Genomic_DNA"/>
</dbReference>
<evidence type="ECO:0000313" key="2">
    <source>
        <dbReference type="Proteomes" id="UP001197093"/>
    </source>
</evidence>